<dbReference type="RefSeq" id="WP_242982306.1">
    <property type="nucleotide sequence ID" value="NZ_JANJZD010000004.1"/>
</dbReference>
<dbReference type="Pfam" id="PF00583">
    <property type="entry name" value="Acetyltransf_1"/>
    <property type="match status" value="1"/>
</dbReference>
<keyword evidence="5" id="KW-1185">Reference proteome</keyword>
<dbReference type="CDD" id="cd04301">
    <property type="entry name" value="NAT_SF"/>
    <property type="match status" value="1"/>
</dbReference>
<sequence>MIQYREIKADELCRELFDDFIRRQNVTKCWRRENDEWVIRDDPFIDDWTEEEYMELVSLLKRTIDRGGFVYGAFFKGSLKGFVSVEAGVFCREQGYLDLSSIHVSEDMRGRGIGKVLFQAAGAWAKENGARKLYISAHSAVESQAFYKAMGCVEAQVYQKEHVEREPYDCQLECVL</sequence>
<keyword evidence="2" id="KW-0012">Acyltransferase</keyword>
<dbReference type="GO" id="GO:0016747">
    <property type="term" value="F:acyltransferase activity, transferring groups other than amino-acyl groups"/>
    <property type="evidence" value="ECO:0007669"/>
    <property type="project" value="InterPro"/>
</dbReference>
<evidence type="ECO:0000313" key="4">
    <source>
        <dbReference type="EMBL" id="SOY28321.1"/>
    </source>
</evidence>
<dbReference type="Proteomes" id="UP000236311">
    <property type="component" value="Unassembled WGS sequence"/>
</dbReference>
<dbReference type="Gene3D" id="3.40.630.30">
    <property type="match status" value="1"/>
</dbReference>
<dbReference type="PROSITE" id="PS51186">
    <property type="entry name" value="GNAT"/>
    <property type="match status" value="1"/>
</dbReference>
<keyword evidence="1 4" id="KW-0808">Transferase</keyword>
<dbReference type="InterPro" id="IPR050832">
    <property type="entry name" value="Bact_Acetyltransf"/>
</dbReference>
<evidence type="ECO:0000256" key="2">
    <source>
        <dbReference type="ARBA" id="ARBA00023315"/>
    </source>
</evidence>
<name>A0A2K4ZD00_9FIRM</name>
<dbReference type="AlphaFoldDB" id="A0A2K4ZD00"/>
<gene>
    <name evidence="4" type="ORF">AMURIS_01028</name>
</gene>
<evidence type="ECO:0000256" key="1">
    <source>
        <dbReference type="ARBA" id="ARBA00022679"/>
    </source>
</evidence>
<accession>A0A2K4ZD00</accession>
<organism evidence="4 5">
    <name type="scientific">Acetatifactor muris</name>
    <dbReference type="NCBI Taxonomy" id="879566"/>
    <lineage>
        <taxon>Bacteria</taxon>
        <taxon>Bacillati</taxon>
        <taxon>Bacillota</taxon>
        <taxon>Clostridia</taxon>
        <taxon>Lachnospirales</taxon>
        <taxon>Lachnospiraceae</taxon>
        <taxon>Acetatifactor</taxon>
    </lineage>
</organism>
<dbReference type="InterPro" id="IPR000182">
    <property type="entry name" value="GNAT_dom"/>
</dbReference>
<dbReference type="PANTHER" id="PTHR43877">
    <property type="entry name" value="AMINOALKYLPHOSPHONATE N-ACETYLTRANSFERASE-RELATED-RELATED"/>
    <property type="match status" value="1"/>
</dbReference>
<dbReference type="InterPro" id="IPR016181">
    <property type="entry name" value="Acyl_CoA_acyltransferase"/>
</dbReference>
<feature type="domain" description="N-acetyltransferase" evidence="3">
    <location>
        <begin position="15"/>
        <end position="176"/>
    </location>
</feature>
<proteinExistence type="predicted"/>
<dbReference type="EMBL" id="OFSM01000004">
    <property type="protein sequence ID" value="SOY28321.1"/>
    <property type="molecule type" value="Genomic_DNA"/>
</dbReference>
<dbReference type="PANTHER" id="PTHR43877:SF2">
    <property type="entry name" value="AMINOALKYLPHOSPHONATE N-ACETYLTRANSFERASE-RELATED"/>
    <property type="match status" value="1"/>
</dbReference>
<reference evidence="4 5" key="1">
    <citation type="submission" date="2018-01" db="EMBL/GenBank/DDBJ databases">
        <authorList>
            <person name="Gaut B.S."/>
            <person name="Morton B.R."/>
            <person name="Clegg M.T."/>
            <person name="Duvall M.R."/>
        </authorList>
    </citation>
    <scope>NUCLEOTIDE SEQUENCE [LARGE SCALE GENOMIC DNA]</scope>
    <source>
        <strain evidence="4">GP69</strain>
    </source>
</reference>
<evidence type="ECO:0000313" key="5">
    <source>
        <dbReference type="Proteomes" id="UP000236311"/>
    </source>
</evidence>
<dbReference type="SUPFAM" id="SSF55729">
    <property type="entry name" value="Acyl-CoA N-acyltransferases (Nat)"/>
    <property type="match status" value="1"/>
</dbReference>
<protein>
    <submittedName>
        <fullName evidence="4">Acetyltransferase (GNAT) family protein</fullName>
    </submittedName>
</protein>
<evidence type="ECO:0000259" key="3">
    <source>
        <dbReference type="PROSITE" id="PS51186"/>
    </source>
</evidence>